<dbReference type="SUPFAM" id="SSF50242">
    <property type="entry name" value="TIMP-like"/>
    <property type="match status" value="1"/>
</dbReference>
<dbReference type="GO" id="GO:0008191">
    <property type="term" value="F:metalloendopeptidase inhibitor activity"/>
    <property type="evidence" value="ECO:0007669"/>
    <property type="project" value="InterPro"/>
</dbReference>
<evidence type="ECO:0000313" key="5">
    <source>
        <dbReference type="Proteomes" id="UP000249204"/>
    </source>
</evidence>
<organism evidence="4 5">
    <name type="scientific">Paenibacillus silvae</name>
    <dbReference type="NCBI Taxonomy" id="1325358"/>
    <lineage>
        <taxon>Bacteria</taxon>
        <taxon>Bacillati</taxon>
        <taxon>Bacillota</taxon>
        <taxon>Bacilli</taxon>
        <taxon>Bacillales</taxon>
        <taxon>Paenibacillaceae</taxon>
        <taxon>Paenibacillus</taxon>
    </lineage>
</organism>
<dbReference type="Pfam" id="PF00965">
    <property type="entry name" value="TIMP"/>
    <property type="match status" value="1"/>
</dbReference>
<accession>A0A2W6NKX5</accession>
<evidence type="ECO:0000256" key="2">
    <source>
        <dbReference type="ARBA" id="ARBA00022525"/>
    </source>
</evidence>
<feature type="transmembrane region" description="Helical" evidence="3">
    <location>
        <begin position="183"/>
        <end position="204"/>
    </location>
</feature>
<gene>
    <name evidence="4" type="ORF">DN757_09875</name>
</gene>
<dbReference type="InterPro" id="IPR008993">
    <property type="entry name" value="TIMP-like_OB-fold"/>
</dbReference>
<dbReference type="EMBL" id="QKWW01000025">
    <property type="protein sequence ID" value="PZT55758.1"/>
    <property type="molecule type" value="Genomic_DNA"/>
</dbReference>
<comment type="caution">
    <text evidence="4">The sequence shown here is derived from an EMBL/GenBank/DDBJ whole genome shotgun (WGS) entry which is preliminary data.</text>
</comment>
<evidence type="ECO:0000256" key="1">
    <source>
        <dbReference type="ARBA" id="ARBA00004613"/>
    </source>
</evidence>
<name>A0A2W6NKX5_9BACL</name>
<keyword evidence="3" id="KW-0812">Transmembrane</keyword>
<dbReference type="Gene3D" id="2.40.50.120">
    <property type="match status" value="1"/>
</dbReference>
<dbReference type="GO" id="GO:0005576">
    <property type="term" value="C:extracellular region"/>
    <property type="evidence" value="ECO:0007669"/>
    <property type="project" value="UniProtKB-SubCell"/>
</dbReference>
<dbReference type="AlphaFoldDB" id="A0A2W6NKX5"/>
<protein>
    <recommendedName>
        <fullName evidence="6">Tissue inhibitor of metalloproteinase</fullName>
    </recommendedName>
</protein>
<keyword evidence="2" id="KW-0964">Secreted</keyword>
<proteinExistence type="predicted"/>
<evidence type="ECO:0000256" key="3">
    <source>
        <dbReference type="SAM" id="Phobius"/>
    </source>
</evidence>
<keyword evidence="3" id="KW-0472">Membrane</keyword>
<sequence length="211" mass="23684">MEVFLKIRQRIRGGRLRMRKKRKVVTVVLILMVCAASLFVWSGERAYACSCVNSTAKERLETHSAVFTGKVVEIGDNFMSIVNSQQYKTYTLDVDTAWKGVDSRRMKVLISDMGAAACGTTLEKDQLYLIFASKDERDGKLYSSLCSFNTRLEKAEDAAEILGKGTSVSSDDFRFSSGYRSPWMIAFYAGGTIALLGLAGGWLWRRKKRQV</sequence>
<keyword evidence="3" id="KW-1133">Transmembrane helix</keyword>
<comment type="subcellular location">
    <subcellularLocation>
        <location evidence="1">Secreted</location>
    </subcellularLocation>
</comment>
<dbReference type="Proteomes" id="UP000249204">
    <property type="component" value="Unassembled WGS sequence"/>
</dbReference>
<reference evidence="4 5" key="1">
    <citation type="submission" date="2018-06" db="EMBL/GenBank/DDBJ databases">
        <title>Isolation of heavy metals resistant Paenibacillus silvae NC2 from Gold-Copper mine in ZiJin, China.</title>
        <authorList>
            <person name="Xu J."/>
            <person name="Mazhar H.S."/>
            <person name="Rensing C."/>
        </authorList>
    </citation>
    <scope>NUCLEOTIDE SEQUENCE [LARGE SCALE GENOMIC DNA]</scope>
    <source>
        <strain evidence="4 5">NC2</strain>
    </source>
</reference>
<evidence type="ECO:0000313" key="4">
    <source>
        <dbReference type="EMBL" id="PZT55758.1"/>
    </source>
</evidence>
<dbReference type="InterPro" id="IPR001820">
    <property type="entry name" value="TIMP"/>
</dbReference>
<evidence type="ECO:0008006" key="6">
    <source>
        <dbReference type="Google" id="ProtNLM"/>
    </source>
</evidence>